<evidence type="ECO:0000313" key="2">
    <source>
        <dbReference type="EMBL" id="EJT46703.1"/>
    </source>
</evidence>
<sequence length="732" mass="79993">MRPSLSKSPAVRAAYAQAREALSESVPERFEVSEDARVEGYQVSWLPSIADREGGDGQRNFLRQRGQHCRRSGGPPPFHAPSQVAVGSVVGEFSARLPSLTSEAGSPKPEPHRGAGANVDVDPVAEAKGDDEDDSPQDASGKADEIAAVLGDTDGEETILTAGDIDLLRFAETEAARPEISESMETVSARYRPAVSSVLVNNVLSSGPKVKKREPLYQFVEGGLQKRGDWRSALGNASMLLVSGFPVWLYLVRYAIDCSRTFLAWLELLRVKGSLVRHRLMGFLPGDPDAPLGCLYLWAAESQIDDDLMREIAASEDWEQLERDPSSVTPYGGYTARPFLIRKEEHLQDSVSQRVEAFKQELDKLGDSVRFADPLGFPLLPRKGLLWLEHLMLAMFDLTRYSGLNTNSVDALSFETKLQREHVRLLLVMFNQIFKDKAQQGTGLLRWPPTADLAAWSLLMAPILSLLDPDGKYGTLPVLPLSLVSLIHGRTWTRTRATVDTSAIPSSLGTNAPNAARPFSLEYAVFNKKRLPSPWALNNPFSRLSELADVVADGRSAVAYDAKTGQPVVAREIEKKLGEISGVRNSRIMDLTGAAPGAVVTYVHLDPNSPRNETMLAVAAVTECLRGTKLVISTTAFTFTGNESLDRRILRKIWAGETNPPTTENSMKVPPPAATPLSDIVDIKMPLIRDVIADAARWQEYVSNGSGEGGVFGDTQALVVEEVQGATIKTWI</sequence>
<dbReference type="AlphaFoldDB" id="J5QCV1"/>
<dbReference type="VEuPathDB" id="FungiDB:A1Q1_04668"/>
<evidence type="ECO:0000256" key="1">
    <source>
        <dbReference type="SAM" id="MobiDB-lite"/>
    </source>
</evidence>
<name>J5QCV1_TRIAS</name>
<accession>J5QCV1</accession>
<evidence type="ECO:0000313" key="3">
    <source>
        <dbReference type="Proteomes" id="UP000002748"/>
    </source>
</evidence>
<dbReference type="HOGENOM" id="CLU_378645_0_0_1"/>
<protein>
    <submittedName>
        <fullName evidence="2">Uncharacterized protein</fullName>
    </submittedName>
</protein>
<dbReference type="Proteomes" id="UP000002748">
    <property type="component" value="Unassembled WGS sequence"/>
</dbReference>
<reference evidence="2 3" key="1">
    <citation type="journal article" date="2012" name="Eukaryot. Cell">
        <title>Draft genome sequence of CBS 2479, the standard type strain of Trichosporon asahii.</title>
        <authorList>
            <person name="Yang R.Y."/>
            <person name="Li H.T."/>
            <person name="Zhu H."/>
            <person name="Zhou G.P."/>
            <person name="Wang M."/>
            <person name="Wang L."/>
        </authorList>
    </citation>
    <scope>NUCLEOTIDE SEQUENCE [LARGE SCALE GENOMIC DNA]</scope>
    <source>
        <strain evidence="3">ATCC 90039 / CBS 2479 / JCM 2466 / KCTC 7840 / NCYC 2677 / UAMH 7654</strain>
    </source>
</reference>
<feature type="region of interest" description="Disordered" evidence="1">
    <location>
        <begin position="99"/>
        <end position="118"/>
    </location>
</feature>
<proteinExistence type="predicted"/>
<dbReference type="GeneID" id="25988180"/>
<dbReference type="KEGG" id="tasa:A1Q1_04668"/>
<comment type="caution">
    <text evidence="2">The sequence shown here is derived from an EMBL/GenBank/DDBJ whole genome shotgun (WGS) entry which is preliminary data.</text>
</comment>
<dbReference type="EMBL" id="ALBS01000280">
    <property type="protein sequence ID" value="EJT46703.1"/>
    <property type="molecule type" value="Genomic_DNA"/>
</dbReference>
<feature type="region of interest" description="Disordered" evidence="1">
    <location>
        <begin position="49"/>
        <end position="80"/>
    </location>
</feature>
<gene>
    <name evidence="2" type="ORF">A1Q1_04668</name>
</gene>
<dbReference type="RefSeq" id="XP_014178381.1">
    <property type="nucleotide sequence ID" value="XM_014322906.1"/>
</dbReference>
<organism evidence="2 3">
    <name type="scientific">Trichosporon asahii var. asahii (strain ATCC 90039 / CBS 2479 / JCM 2466 / KCTC 7840 / NBRC 103889/ NCYC 2677 / UAMH 7654)</name>
    <name type="common">Yeast</name>
    <dbReference type="NCBI Taxonomy" id="1186058"/>
    <lineage>
        <taxon>Eukaryota</taxon>
        <taxon>Fungi</taxon>
        <taxon>Dikarya</taxon>
        <taxon>Basidiomycota</taxon>
        <taxon>Agaricomycotina</taxon>
        <taxon>Tremellomycetes</taxon>
        <taxon>Trichosporonales</taxon>
        <taxon>Trichosporonaceae</taxon>
        <taxon>Trichosporon</taxon>
    </lineage>
</organism>